<evidence type="ECO:0000256" key="3">
    <source>
        <dbReference type="ARBA" id="ARBA00022960"/>
    </source>
</evidence>
<dbReference type="GeneID" id="61263045"/>
<dbReference type="RefSeq" id="WP_129357838.1">
    <property type="nucleotide sequence ID" value="NZ_CP065738.1"/>
</dbReference>
<organism evidence="8 9">
    <name type="scientific">Rothia kristinae</name>
    <dbReference type="NCBI Taxonomy" id="37923"/>
    <lineage>
        <taxon>Bacteria</taxon>
        <taxon>Bacillati</taxon>
        <taxon>Actinomycetota</taxon>
        <taxon>Actinomycetes</taxon>
        <taxon>Micrococcales</taxon>
        <taxon>Micrococcaceae</taxon>
        <taxon>Rothia</taxon>
    </lineage>
</organism>
<keyword evidence="6" id="KW-0961">Cell wall biogenesis/degradation</keyword>
<dbReference type="Pfam" id="PF13480">
    <property type="entry name" value="Acetyltransf_6"/>
    <property type="match status" value="1"/>
</dbReference>
<feature type="domain" description="BioF2-like acetyltransferase" evidence="7">
    <location>
        <begin position="134"/>
        <end position="258"/>
    </location>
</feature>
<evidence type="ECO:0000256" key="5">
    <source>
        <dbReference type="ARBA" id="ARBA00023315"/>
    </source>
</evidence>
<evidence type="ECO:0000313" key="9">
    <source>
        <dbReference type="Proteomes" id="UP000594975"/>
    </source>
</evidence>
<accession>A0A7T3CHY1</accession>
<dbReference type="GO" id="GO:0016755">
    <property type="term" value="F:aminoacyltransferase activity"/>
    <property type="evidence" value="ECO:0007669"/>
    <property type="project" value="InterPro"/>
</dbReference>
<dbReference type="Gene3D" id="3.40.630.30">
    <property type="match status" value="1"/>
</dbReference>
<comment type="similarity">
    <text evidence="1">Belongs to the FemABX family.</text>
</comment>
<proteinExistence type="inferred from homology"/>
<dbReference type="EMBL" id="CP065738">
    <property type="protein sequence ID" value="QPT52983.1"/>
    <property type="molecule type" value="Genomic_DNA"/>
</dbReference>
<dbReference type="KEGG" id="rkr:I6G21_06585"/>
<dbReference type="GO" id="GO:0008360">
    <property type="term" value="P:regulation of cell shape"/>
    <property type="evidence" value="ECO:0007669"/>
    <property type="project" value="UniProtKB-KW"/>
</dbReference>
<evidence type="ECO:0000256" key="1">
    <source>
        <dbReference type="ARBA" id="ARBA00009943"/>
    </source>
</evidence>
<name>A0A7T3CHY1_9MICC</name>
<dbReference type="PANTHER" id="PTHR36174:SF1">
    <property type="entry name" value="LIPID II:GLYCINE GLYCYLTRANSFERASE"/>
    <property type="match status" value="1"/>
</dbReference>
<evidence type="ECO:0000259" key="7">
    <source>
        <dbReference type="Pfam" id="PF13480"/>
    </source>
</evidence>
<dbReference type="InterPro" id="IPR050644">
    <property type="entry name" value="PG_Glycine_Bridge_Synth"/>
</dbReference>
<evidence type="ECO:0000256" key="2">
    <source>
        <dbReference type="ARBA" id="ARBA00022679"/>
    </source>
</evidence>
<dbReference type="Pfam" id="PF02388">
    <property type="entry name" value="FemAB"/>
    <property type="match status" value="1"/>
</dbReference>
<dbReference type="InterPro" id="IPR016181">
    <property type="entry name" value="Acyl_CoA_acyltransferase"/>
</dbReference>
<dbReference type="GO" id="GO:0009252">
    <property type="term" value="P:peptidoglycan biosynthetic process"/>
    <property type="evidence" value="ECO:0007669"/>
    <property type="project" value="UniProtKB-KW"/>
</dbReference>
<keyword evidence="3" id="KW-0133">Cell shape</keyword>
<sequence length="340" mass="37934">MTNFLQSDAWARFQSDLGHEVLRGAGEGYSYLATVEGGRAGRYLYCPYGPEADSPEALTRALAELKELARAHRCLFVRVEPSDPRSFAEGTDPEADLRARGLRFSPRQIQPSHTWMVDLTQDEDALLKGMNATNRNLHRNIHKKGVSFRASRDPEEIGILLRYLNQTAERVGFNRQKDDYLTQAARSLMPQGDAALYVAELHGEPIGAAFVYDSADTRTYAHASMDYAHRRLSANNPLVTRMMLDAKEAGLRRFDMFGIAPEGQPDHEWAGFTKFKKSYGGYPVTYPGTWDLPVSTAAYAAFRSVYAAKEAAKEKGLPAARRLAGTAEQKVRGLVGRLRR</sequence>
<gene>
    <name evidence="8" type="ORF">I6G21_06585</name>
</gene>
<dbReference type="GO" id="GO:0071555">
    <property type="term" value="P:cell wall organization"/>
    <property type="evidence" value="ECO:0007669"/>
    <property type="project" value="UniProtKB-KW"/>
</dbReference>
<evidence type="ECO:0000256" key="6">
    <source>
        <dbReference type="ARBA" id="ARBA00023316"/>
    </source>
</evidence>
<dbReference type="AlphaFoldDB" id="A0A7T3CHY1"/>
<dbReference type="PROSITE" id="PS51191">
    <property type="entry name" value="FEMABX"/>
    <property type="match status" value="1"/>
</dbReference>
<keyword evidence="2 8" id="KW-0808">Transferase</keyword>
<dbReference type="InterPro" id="IPR003447">
    <property type="entry name" value="FEMABX"/>
</dbReference>
<dbReference type="InterPro" id="IPR038740">
    <property type="entry name" value="BioF2-like_GNAT_dom"/>
</dbReference>
<dbReference type="SUPFAM" id="SSF55729">
    <property type="entry name" value="Acyl-CoA N-acyltransferases (Nat)"/>
    <property type="match status" value="2"/>
</dbReference>
<keyword evidence="4" id="KW-0573">Peptidoglycan synthesis</keyword>
<evidence type="ECO:0000313" key="8">
    <source>
        <dbReference type="EMBL" id="QPT52983.1"/>
    </source>
</evidence>
<dbReference type="PANTHER" id="PTHR36174">
    <property type="entry name" value="LIPID II:GLYCINE GLYCYLTRANSFERASE"/>
    <property type="match status" value="1"/>
</dbReference>
<reference evidence="8 9" key="1">
    <citation type="submission" date="2020-12" db="EMBL/GenBank/DDBJ databases">
        <title>FDA dAtabase for Regulatory Grade micrObial Sequences (FDA-ARGOS): Supporting development and validation of Infectious Disease Dx tests.</title>
        <authorList>
            <person name="Sproer C."/>
            <person name="Gronow S."/>
            <person name="Severitt S."/>
            <person name="Schroder I."/>
            <person name="Tallon L."/>
            <person name="Sadzewicz L."/>
            <person name="Zhao X."/>
            <person name="Boylan J."/>
            <person name="Ott S."/>
            <person name="Bowen H."/>
            <person name="Vavikolanu K."/>
            <person name="Mehta A."/>
            <person name="Aluvathingal J."/>
            <person name="Nadendla S."/>
            <person name="Lowell S."/>
            <person name="Myers T."/>
            <person name="Yan Y."/>
            <person name="Sichtig H."/>
        </authorList>
    </citation>
    <scope>NUCLEOTIDE SEQUENCE [LARGE SCALE GENOMIC DNA]</scope>
    <source>
        <strain evidence="8 9">FDAARGOS_864</strain>
    </source>
</reference>
<protein>
    <submittedName>
        <fullName evidence="8">Peptidoglycan bridge formation glycyltransferase FemA/FemB family protein</fullName>
    </submittedName>
</protein>
<dbReference type="Proteomes" id="UP000594975">
    <property type="component" value="Chromosome"/>
</dbReference>
<evidence type="ECO:0000256" key="4">
    <source>
        <dbReference type="ARBA" id="ARBA00022984"/>
    </source>
</evidence>
<keyword evidence="5" id="KW-0012">Acyltransferase</keyword>